<dbReference type="AlphaFoldDB" id="E3NAS6"/>
<dbReference type="HOGENOM" id="CLU_040220_2_0_1"/>
<evidence type="ECO:0000313" key="2">
    <source>
        <dbReference type="Proteomes" id="UP000008281"/>
    </source>
</evidence>
<dbReference type="PANTHER" id="PTHR21503:SF8">
    <property type="entry name" value="F-BOX ASSOCIATED DOMAIN-CONTAINING PROTEIN-RELATED"/>
    <property type="match status" value="1"/>
</dbReference>
<dbReference type="PANTHER" id="PTHR21503">
    <property type="entry name" value="F-BOX-CONTAINING HYPOTHETICAL PROTEIN C.ELEGANS"/>
    <property type="match status" value="1"/>
</dbReference>
<gene>
    <name evidence="1" type="ORF">CRE_04276</name>
</gene>
<dbReference type="eggNOG" id="ENOG502THKP">
    <property type="taxonomic scope" value="Eukaryota"/>
</dbReference>
<dbReference type="OrthoDB" id="10630915at2759"/>
<name>E3NAS6_CAERE</name>
<protein>
    <recommendedName>
        <fullName evidence="3">F-box domain-containing protein</fullName>
    </recommendedName>
</protein>
<evidence type="ECO:0000313" key="1">
    <source>
        <dbReference type="EMBL" id="EFO91273.1"/>
    </source>
</evidence>
<evidence type="ECO:0008006" key="3">
    <source>
        <dbReference type="Google" id="ProtNLM"/>
    </source>
</evidence>
<reference evidence="1" key="1">
    <citation type="submission" date="2007-07" db="EMBL/GenBank/DDBJ databases">
        <title>PCAP assembly of the Caenorhabditis remanei genome.</title>
        <authorList>
            <consortium name="The Caenorhabditis remanei Sequencing Consortium"/>
            <person name="Wilson R.K."/>
        </authorList>
    </citation>
    <scope>NUCLEOTIDE SEQUENCE [LARGE SCALE GENOMIC DNA]</scope>
    <source>
        <strain evidence="1">PB4641</strain>
    </source>
</reference>
<proteinExistence type="predicted"/>
<sequence length="344" mass="40104">MDIEDLLRLSTTSKRMKKIIKTINWDIVDISIDFTLLKGSVRIRHKTFKWPVKQCTFEVVGKNEFSDLKIRIGNIYFDGRLVFSYVSSHKKYFVFRAPTLDGNNASPERVFLSKQYHFVSICLYLFIDLFGEIRLLKVSHSYTREFETSGPTRIKYTVNMPKIFHRTFEATMRQVAVLQDTYARTCLPDGQVLKDEMVLNHTSSGCVKNAHWFKGLHLLTLSMSTAIFLKTNLTDIDIIAFIRHFMNSTNRTIKTVILYQKEQGSLNDELIFGAFDTKPWDPLQRDQVYTGSPDLLVLYSEGKHLLDCADGFDIVREDGLMCTLKIWNSTCFCFYVWHQRFKDE</sequence>
<dbReference type="OMA" id="CFYVWHQ"/>
<dbReference type="EMBL" id="DS268578">
    <property type="protein sequence ID" value="EFO91273.1"/>
    <property type="molecule type" value="Genomic_DNA"/>
</dbReference>
<dbReference type="InParanoid" id="E3NAS6"/>
<organism evidence="2">
    <name type="scientific">Caenorhabditis remanei</name>
    <name type="common">Caenorhabditis vulgaris</name>
    <dbReference type="NCBI Taxonomy" id="31234"/>
    <lineage>
        <taxon>Eukaryota</taxon>
        <taxon>Metazoa</taxon>
        <taxon>Ecdysozoa</taxon>
        <taxon>Nematoda</taxon>
        <taxon>Chromadorea</taxon>
        <taxon>Rhabditida</taxon>
        <taxon>Rhabditina</taxon>
        <taxon>Rhabditomorpha</taxon>
        <taxon>Rhabditoidea</taxon>
        <taxon>Rhabditidae</taxon>
        <taxon>Peloderinae</taxon>
        <taxon>Caenorhabditis</taxon>
    </lineage>
</organism>
<accession>E3NAS6</accession>
<keyword evidence="2" id="KW-1185">Reference proteome</keyword>
<dbReference type="Proteomes" id="UP000008281">
    <property type="component" value="Unassembled WGS sequence"/>
</dbReference>